<dbReference type="OrthoDB" id="3785784at2759"/>
<keyword evidence="9" id="KW-1185">Reference proteome</keyword>
<keyword evidence="4" id="KW-0256">Endoplasmic reticulum</keyword>
<evidence type="ECO:0000256" key="2">
    <source>
        <dbReference type="ARBA" id="ARBA00004240"/>
    </source>
</evidence>
<dbReference type="GO" id="GO:0005783">
    <property type="term" value="C:endoplasmic reticulum"/>
    <property type="evidence" value="ECO:0007669"/>
    <property type="project" value="UniProtKB-SubCell"/>
</dbReference>
<evidence type="ECO:0000256" key="3">
    <source>
        <dbReference type="ARBA" id="ARBA00004370"/>
    </source>
</evidence>
<keyword evidence="5" id="KW-0496">Mitochondrion</keyword>
<evidence type="ECO:0000256" key="1">
    <source>
        <dbReference type="ARBA" id="ARBA00004173"/>
    </source>
</evidence>
<evidence type="ECO:0000313" key="9">
    <source>
        <dbReference type="Proteomes" id="UP000799770"/>
    </source>
</evidence>
<evidence type="ECO:0000256" key="6">
    <source>
        <dbReference type="ARBA" id="ARBA00023136"/>
    </source>
</evidence>
<name>A0A6A5Z3M0_9PLEO</name>
<dbReference type="EMBL" id="ML977326">
    <property type="protein sequence ID" value="KAF2114010.1"/>
    <property type="molecule type" value="Genomic_DNA"/>
</dbReference>
<dbReference type="Proteomes" id="UP000799770">
    <property type="component" value="Unassembled WGS sequence"/>
</dbReference>
<gene>
    <name evidence="8" type="ORF">BDV96DRAFT_106631</name>
</gene>
<dbReference type="PANTHER" id="PTHR48182">
    <property type="entry name" value="PROTEIN SERAC1"/>
    <property type="match status" value="1"/>
</dbReference>
<dbReference type="GO" id="GO:0005739">
    <property type="term" value="C:mitochondrion"/>
    <property type="evidence" value="ECO:0007669"/>
    <property type="project" value="UniProtKB-SubCell"/>
</dbReference>
<dbReference type="GO" id="GO:0016020">
    <property type="term" value="C:membrane"/>
    <property type="evidence" value="ECO:0007669"/>
    <property type="project" value="UniProtKB-SubCell"/>
</dbReference>
<reference evidence="8" key="1">
    <citation type="journal article" date="2020" name="Stud. Mycol.">
        <title>101 Dothideomycetes genomes: a test case for predicting lifestyles and emergence of pathogens.</title>
        <authorList>
            <person name="Haridas S."/>
            <person name="Albert R."/>
            <person name="Binder M."/>
            <person name="Bloem J."/>
            <person name="Labutti K."/>
            <person name="Salamov A."/>
            <person name="Andreopoulos B."/>
            <person name="Baker S."/>
            <person name="Barry K."/>
            <person name="Bills G."/>
            <person name="Bluhm B."/>
            <person name="Cannon C."/>
            <person name="Castanera R."/>
            <person name="Culley D."/>
            <person name="Daum C."/>
            <person name="Ezra D."/>
            <person name="Gonzalez J."/>
            <person name="Henrissat B."/>
            <person name="Kuo A."/>
            <person name="Liang C."/>
            <person name="Lipzen A."/>
            <person name="Lutzoni F."/>
            <person name="Magnuson J."/>
            <person name="Mondo S."/>
            <person name="Nolan M."/>
            <person name="Ohm R."/>
            <person name="Pangilinan J."/>
            <person name="Park H.-J."/>
            <person name="Ramirez L."/>
            <person name="Alfaro M."/>
            <person name="Sun H."/>
            <person name="Tritt A."/>
            <person name="Yoshinaga Y."/>
            <person name="Zwiers L.-H."/>
            <person name="Turgeon B."/>
            <person name="Goodwin S."/>
            <person name="Spatafora J."/>
            <person name="Crous P."/>
            <person name="Grigoriev I."/>
        </authorList>
    </citation>
    <scope>NUCLEOTIDE SEQUENCE</scope>
    <source>
        <strain evidence="8">CBS 627.86</strain>
    </source>
</reference>
<comment type="subcellular location">
    <subcellularLocation>
        <location evidence="2">Endoplasmic reticulum</location>
    </subcellularLocation>
    <subcellularLocation>
        <location evidence="3">Membrane</location>
    </subcellularLocation>
    <subcellularLocation>
        <location evidence="1">Mitochondrion</location>
    </subcellularLocation>
</comment>
<dbReference type="AlphaFoldDB" id="A0A6A5Z3M0"/>
<accession>A0A6A5Z3M0</accession>
<dbReference type="PANTHER" id="PTHR48182:SF2">
    <property type="entry name" value="PROTEIN SERAC1"/>
    <property type="match status" value="1"/>
</dbReference>
<proteinExistence type="predicted"/>
<sequence>MVALEVCKSFRRKPKRLAPVASQSKPPHTLDDGTLSPGLPPSRPAIPSTRSSARRKTYGLEILYDGRGSTDGGLGVGVDIVAIHGLNGNAHSTWRHSNGTLWLKDLLPGDLPNSRIYTYGYPAEVLFSKSRGDIVDYSRGLLSEVWGQLFEATREHVRPSLVCSFQVAPSEYAEKGAAAYHFHLP</sequence>
<protein>
    <recommendedName>
        <fullName evidence="10">Alpha/Beta hydrolase protein</fullName>
    </recommendedName>
</protein>
<keyword evidence="6" id="KW-0472">Membrane</keyword>
<evidence type="ECO:0000256" key="7">
    <source>
        <dbReference type="SAM" id="MobiDB-lite"/>
    </source>
</evidence>
<evidence type="ECO:0000313" key="8">
    <source>
        <dbReference type="EMBL" id="KAF2114010.1"/>
    </source>
</evidence>
<evidence type="ECO:0000256" key="4">
    <source>
        <dbReference type="ARBA" id="ARBA00022824"/>
    </source>
</evidence>
<organism evidence="8 9">
    <name type="scientific">Lophiotrema nucula</name>
    <dbReference type="NCBI Taxonomy" id="690887"/>
    <lineage>
        <taxon>Eukaryota</taxon>
        <taxon>Fungi</taxon>
        <taxon>Dikarya</taxon>
        <taxon>Ascomycota</taxon>
        <taxon>Pezizomycotina</taxon>
        <taxon>Dothideomycetes</taxon>
        <taxon>Pleosporomycetidae</taxon>
        <taxon>Pleosporales</taxon>
        <taxon>Lophiotremataceae</taxon>
        <taxon>Lophiotrema</taxon>
    </lineage>
</organism>
<dbReference type="InterPro" id="IPR052374">
    <property type="entry name" value="SERAC1"/>
</dbReference>
<evidence type="ECO:0008006" key="10">
    <source>
        <dbReference type="Google" id="ProtNLM"/>
    </source>
</evidence>
<feature type="region of interest" description="Disordered" evidence="7">
    <location>
        <begin position="15"/>
        <end position="53"/>
    </location>
</feature>
<evidence type="ECO:0000256" key="5">
    <source>
        <dbReference type="ARBA" id="ARBA00023128"/>
    </source>
</evidence>